<dbReference type="AlphaFoldDB" id="A0A367XSQ4"/>
<dbReference type="EMBL" id="QLNQ01000029">
    <property type="protein sequence ID" value="RCK56647.1"/>
    <property type="molecule type" value="Genomic_DNA"/>
</dbReference>
<protein>
    <submittedName>
        <fullName evidence="1">Uncharacterized protein</fullName>
    </submittedName>
</protein>
<reference evidence="1 2" key="1">
    <citation type="submission" date="2018-06" db="EMBL/GenBank/DDBJ databases">
        <title>Whole genome sequencing of Candida tropicalis (genome annotated by CSBL at Korea University).</title>
        <authorList>
            <person name="Ahn J."/>
        </authorList>
    </citation>
    <scope>NUCLEOTIDE SEQUENCE [LARGE SCALE GENOMIC DNA]</scope>
    <source>
        <strain evidence="1 2">ATCC 20962</strain>
    </source>
</reference>
<accession>A0A367XSQ4</accession>
<evidence type="ECO:0000313" key="2">
    <source>
        <dbReference type="Proteomes" id="UP000253472"/>
    </source>
</evidence>
<evidence type="ECO:0000313" key="1">
    <source>
        <dbReference type="EMBL" id="RCK56647.1"/>
    </source>
</evidence>
<proteinExistence type="predicted"/>
<comment type="caution">
    <text evidence="1">The sequence shown here is derived from an EMBL/GenBank/DDBJ whole genome shotgun (WGS) entry which is preliminary data.</text>
</comment>
<sequence>MKNITVLAAYVGMQEWRQSAVELNGTEPLEGLDYGVPSDHGGYDNEPELGEQELLLCVGVGVAFSVSHTVRYPR</sequence>
<keyword evidence="2" id="KW-1185">Reference proteome</keyword>
<organism evidence="1 2">
    <name type="scientific">Candida viswanathii</name>
    <dbReference type="NCBI Taxonomy" id="5486"/>
    <lineage>
        <taxon>Eukaryota</taxon>
        <taxon>Fungi</taxon>
        <taxon>Dikarya</taxon>
        <taxon>Ascomycota</taxon>
        <taxon>Saccharomycotina</taxon>
        <taxon>Pichiomycetes</taxon>
        <taxon>Debaryomycetaceae</taxon>
        <taxon>Candida/Lodderomyces clade</taxon>
        <taxon>Candida</taxon>
    </lineage>
</organism>
<gene>
    <name evidence="1" type="ORF">Cantr_05853</name>
</gene>
<dbReference type="Proteomes" id="UP000253472">
    <property type="component" value="Unassembled WGS sequence"/>
</dbReference>
<name>A0A367XSQ4_9ASCO</name>